<name>A0ABP4YZ25_9ACTN</name>
<dbReference type="InterPro" id="IPR007165">
    <property type="entry name" value="Phage_holin_4_2"/>
</dbReference>
<feature type="transmembrane region" description="Helical" evidence="1">
    <location>
        <begin position="18"/>
        <end position="39"/>
    </location>
</feature>
<evidence type="ECO:0000313" key="3">
    <source>
        <dbReference type="Proteomes" id="UP001500218"/>
    </source>
</evidence>
<protein>
    <submittedName>
        <fullName evidence="2">Phage holin family protein</fullName>
    </submittedName>
</protein>
<evidence type="ECO:0000256" key="1">
    <source>
        <dbReference type="SAM" id="Phobius"/>
    </source>
</evidence>
<feature type="transmembrane region" description="Helical" evidence="1">
    <location>
        <begin position="114"/>
        <end position="135"/>
    </location>
</feature>
<dbReference type="EMBL" id="BAAALT010000274">
    <property type="protein sequence ID" value="GAA1832405.1"/>
    <property type="molecule type" value="Genomic_DNA"/>
</dbReference>
<feature type="transmembrane region" description="Helical" evidence="1">
    <location>
        <begin position="79"/>
        <end position="102"/>
    </location>
</feature>
<feature type="transmembrane region" description="Helical" evidence="1">
    <location>
        <begin position="45"/>
        <end position="67"/>
    </location>
</feature>
<dbReference type="PANTHER" id="PTHR37309:SF1">
    <property type="entry name" value="SLR0284 PROTEIN"/>
    <property type="match status" value="1"/>
</dbReference>
<reference evidence="3" key="1">
    <citation type="journal article" date="2019" name="Int. J. Syst. Evol. Microbiol.">
        <title>The Global Catalogue of Microorganisms (GCM) 10K type strain sequencing project: providing services to taxonomists for standard genome sequencing and annotation.</title>
        <authorList>
            <consortium name="The Broad Institute Genomics Platform"/>
            <consortium name="The Broad Institute Genome Sequencing Center for Infectious Disease"/>
            <person name="Wu L."/>
            <person name="Ma J."/>
        </authorList>
    </citation>
    <scope>NUCLEOTIDE SEQUENCE [LARGE SCALE GENOMIC DNA]</scope>
    <source>
        <strain evidence="3">JCM 13250</strain>
    </source>
</reference>
<keyword evidence="3" id="KW-1185">Reference proteome</keyword>
<dbReference type="PANTHER" id="PTHR37309">
    <property type="entry name" value="SLR0284 PROTEIN"/>
    <property type="match status" value="1"/>
</dbReference>
<sequence>MEGCAGHLRRGTIAAMSLLIRLAVSALAVWLSTIIVPGIDVTAETTAGTIGTVVLVAVIFGVVNAVLKPIIKTVGCAFYFFTLGLISIIVNGLLFLLTSWIAGKLDIPFHVDGFWHAVLGALFVGIVSFVLGIVFKDRSDD</sequence>
<keyword evidence="1" id="KW-0812">Transmembrane</keyword>
<dbReference type="Pfam" id="PF04020">
    <property type="entry name" value="Phage_holin_4_2"/>
    <property type="match status" value="1"/>
</dbReference>
<accession>A0ABP4YZ25</accession>
<proteinExistence type="predicted"/>
<gene>
    <name evidence="2" type="ORF">GCM10009682_58620</name>
</gene>
<comment type="caution">
    <text evidence="2">The sequence shown here is derived from an EMBL/GenBank/DDBJ whole genome shotgun (WGS) entry which is preliminary data.</text>
</comment>
<dbReference type="Proteomes" id="UP001500218">
    <property type="component" value="Unassembled WGS sequence"/>
</dbReference>
<organism evidence="2 3">
    <name type="scientific">Luedemannella flava</name>
    <dbReference type="NCBI Taxonomy" id="349316"/>
    <lineage>
        <taxon>Bacteria</taxon>
        <taxon>Bacillati</taxon>
        <taxon>Actinomycetota</taxon>
        <taxon>Actinomycetes</taxon>
        <taxon>Micromonosporales</taxon>
        <taxon>Micromonosporaceae</taxon>
        <taxon>Luedemannella</taxon>
    </lineage>
</organism>
<keyword evidence="1" id="KW-1133">Transmembrane helix</keyword>
<evidence type="ECO:0000313" key="2">
    <source>
        <dbReference type="EMBL" id="GAA1832405.1"/>
    </source>
</evidence>
<keyword evidence="1" id="KW-0472">Membrane</keyword>